<name>A0A832YZI3_9CREN</name>
<dbReference type="Pfam" id="PF03657">
    <property type="entry name" value="UPF0113"/>
    <property type="match status" value="1"/>
</dbReference>
<dbReference type="CDD" id="cd21151">
    <property type="entry name" value="PUA_Nip7-like"/>
    <property type="match status" value="1"/>
</dbReference>
<dbReference type="EMBL" id="DQTV01000094">
    <property type="protein sequence ID" value="HIP57402.1"/>
    <property type="molecule type" value="Genomic_DNA"/>
</dbReference>
<dbReference type="InterPro" id="IPR005155">
    <property type="entry name" value="UPF0113_PUA"/>
</dbReference>
<dbReference type="Proteomes" id="UP000605805">
    <property type="component" value="Unassembled WGS sequence"/>
</dbReference>
<dbReference type="AlphaFoldDB" id="A0A832YZI3"/>
<organism evidence="2 3">
    <name type="scientific">Ignisphaera aggregans</name>
    <dbReference type="NCBI Taxonomy" id="334771"/>
    <lineage>
        <taxon>Archaea</taxon>
        <taxon>Thermoproteota</taxon>
        <taxon>Thermoprotei</taxon>
        <taxon>Desulfurococcales</taxon>
        <taxon>Desulfurococcaceae</taxon>
        <taxon>Ignisphaera</taxon>
    </lineage>
</organism>
<feature type="domain" description="UPF0113" evidence="1">
    <location>
        <begin position="104"/>
        <end position="185"/>
    </location>
</feature>
<dbReference type="SUPFAM" id="SSF88697">
    <property type="entry name" value="PUA domain-like"/>
    <property type="match status" value="1"/>
</dbReference>
<accession>A0A832YZI3</accession>
<dbReference type="InterPro" id="IPR015947">
    <property type="entry name" value="PUA-like_sf"/>
</dbReference>
<evidence type="ECO:0000313" key="2">
    <source>
        <dbReference type="EMBL" id="HIP57402.1"/>
    </source>
</evidence>
<dbReference type="Gene3D" id="2.30.130.10">
    <property type="entry name" value="PUA domain"/>
    <property type="match status" value="1"/>
</dbReference>
<reference evidence="2" key="1">
    <citation type="journal article" date="2020" name="ISME J.">
        <title>Gammaproteobacteria mediating utilization of methyl-, sulfur- and petroleum organic compounds in deep ocean hydrothermal plumes.</title>
        <authorList>
            <person name="Zhou Z."/>
            <person name="Liu Y."/>
            <person name="Pan J."/>
            <person name="Cron B.R."/>
            <person name="Toner B.M."/>
            <person name="Anantharaman K."/>
            <person name="Breier J.A."/>
            <person name="Dick G.J."/>
            <person name="Li M."/>
        </authorList>
    </citation>
    <scope>NUCLEOTIDE SEQUENCE</scope>
    <source>
        <strain evidence="2">SZUA-1435</strain>
    </source>
</reference>
<sequence>MKLRICSLSELRPVFNYITRCFGSDVSSFINKEYTVFTTVGSRFQYRVFLLDKSCTSTLAKLARDSRVCGAGILIGWLHNNDFIPSTQLFDFIRRMGHRIGCSIIAKEQGVKAFLYGNDLLLASLEKVLEPAERGWYVAVLDSLDMVAIGIGKLLVSPQEIPMLIREGRMLVPVVKNVFDLGTTVRYEEIFY</sequence>
<evidence type="ECO:0000313" key="3">
    <source>
        <dbReference type="Proteomes" id="UP000605805"/>
    </source>
</evidence>
<evidence type="ECO:0000259" key="1">
    <source>
        <dbReference type="Pfam" id="PF03657"/>
    </source>
</evidence>
<proteinExistence type="predicted"/>
<gene>
    <name evidence="2" type="ORF">EYH02_04980</name>
</gene>
<dbReference type="GO" id="GO:0003723">
    <property type="term" value="F:RNA binding"/>
    <property type="evidence" value="ECO:0007669"/>
    <property type="project" value="InterPro"/>
</dbReference>
<dbReference type="InterPro" id="IPR036974">
    <property type="entry name" value="PUA_sf"/>
</dbReference>
<comment type="caution">
    <text evidence="2">The sequence shown here is derived from an EMBL/GenBank/DDBJ whole genome shotgun (WGS) entry which is preliminary data.</text>
</comment>
<dbReference type="PROSITE" id="PS50890">
    <property type="entry name" value="PUA"/>
    <property type="match status" value="1"/>
</dbReference>
<protein>
    <recommendedName>
        <fullName evidence="1">UPF0113 domain-containing protein</fullName>
    </recommendedName>
</protein>